<dbReference type="Gene3D" id="3.40.50.970">
    <property type="match status" value="2"/>
</dbReference>
<dbReference type="GO" id="GO:0005948">
    <property type="term" value="C:acetolactate synthase complex"/>
    <property type="evidence" value="ECO:0007669"/>
    <property type="project" value="TreeGrafter"/>
</dbReference>
<dbReference type="UniPathway" id="UPA00047">
    <property type="reaction ID" value="UER00055"/>
</dbReference>
<comment type="caution">
    <text evidence="16">The sequence shown here is derived from an EMBL/GenBank/DDBJ whole genome shotgun (WGS) entry which is preliminary data.</text>
</comment>
<name>A0A7C4FEE9_9CREN</name>
<dbReference type="InterPro" id="IPR029035">
    <property type="entry name" value="DHS-like_NAD/FAD-binding_dom"/>
</dbReference>
<dbReference type="Gene3D" id="3.40.50.1220">
    <property type="entry name" value="TPP-binding domain"/>
    <property type="match status" value="1"/>
</dbReference>
<dbReference type="Pfam" id="PF02776">
    <property type="entry name" value="TPP_enzyme_N"/>
    <property type="match status" value="1"/>
</dbReference>
<comment type="catalytic activity">
    <reaction evidence="12">
        <text>2 pyruvate + H(+) = (2S)-2-acetolactate + CO2</text>
        <dbReference type="Rhea" id="RHEA:25249"/>
        <dbReference type="ChEBI" id="CHEBI:15361"/>
        <dbReference type="ChEBI" id="CHEBI:15378"/>
        <dbReference type="ChEBI" id="CHEBI:16526"/>
        <dbReference type="ChEBI" id="CHEBI:58476"/>
        <dbReference type="EC" id="2.2.1.6"/>
    </reaction>
</comment>
<dbReference type="GO" id="GO:0003984">
    <property type="term" value="F:acetolactate synthase activity"/>
    <property type="evidence" value="ECO:0007669"/>
    <property type="project" value="UniProtKB-EC"/>
</dbReference>
<evidence type="ECO:0000256" key="8">
    <source>
        <dbReference type="ARBA" id="ARBA00022842"/>
    </source>
</evidence>
<dbReference type="GO" id="GO:0000287">
    <property type="term" value="F:magnesium ion binding"/>
    <property type="evidence" value="ECO:0007669"/>
    <property type="project" value="UniProtKB-UniRule"/>
</dbReference>
<evidence type="ECO:0000256" key="10">
    <source>
        <dbReference type="ARBA" id="ARBA00023304"/>
    </source>
</evidence>
<feature type="domain" description="Thiamine pyrophosphate enzyme central" evidence="13">
    <location>
        <begin position="198"/>
        <end position="337"/>
    </location>
</feature>
<evidence type="ECO:0000256" key="7">
    <source>
        <dbReference type="ARBA" id="ARBA00022723"/>
    </source>
</evidence>
<comment type="similarity">
    <text evidence="3 12">Belongs to the TPP enzyme family.</text>
</comment>
<dbReference type="SUPFAM" id="SSF52518">
    <property type="entry name" value="Thiamin diphosphate-binding fold (THDP-binding)"/>
    <property type="match status" value="2"/>
</dbReference>
<dbReference type="InterPro" id="IPR012001">
    <property type="entry name" value="Thiamin_PyroP_enz_TPP-bd_dom"/>
</dbReference>
<keyword evidence="5 12" id="KW-0028">Amino-acid biosynthesis</keyword>
<comment type="cofactor">
    <cofactor evidence="12">
        <name>Mg(2+)</name>
        <dbReference type="ChEBI" id="CHEBI:18420"/>
    </cofactor>
    <text evidence="12">Binds 1 Mg(2+) ion per subunit.</text>
</comment>
<keyword evidence="8 12" id="KW-0460">Magnesium</keyword>
<sequence length="576" mass="63109">MRGSKLAVETLKQVGLNVIFGIPGLSNMALYDTLVDYVTSGEIRVILMRHEQGAAHAADGYARASGKPAVCTGTSGPGALNLVTGLATAYWDSSPVIAITGQVPRSSIGKLSFQEADIPGVVANITKFVVQVRRAEELPKWIKAATYIATTGRPGPVVIDIPRDLFNEDVDENRVKWFDGFKVEGYREFPEIVDPIMVKKAVELLAEAERPLMLVGAGAVWSPAVEEIITLSETLRMPIVSTFLGKAAVPNDYPLYIGMMGYYGRAEANKAFMDSDVVLVVGARLSDRTIPNVRDVIDSKKKLILINIDPTDVYKHSSYLPVEAYIIADVRKGLRKLIDAIAEVGLKKDRSQWLRKVIEYKEYYAKLYYRDDGRGLKPWKVLKTIRSVLPRDAIVTTGVGAHQMWAGVFWESYAPRTFISSGGMGTMGFGLPAAIGAKVARPDKVVLDLDGDGSFIMTMNNLGTAVDEDIPVIVVVFDNRTLGLVRQVQDLFFNKRIIAVDIGRATDFVKLAEGFGALGFDAQSYEDLEVALKKAMKENVPSVIRVPIARDEKALPTLPPGGSFREMILYEPSADS</sequence>
<dbReference type="InterPro" id="IPR039368">
    <property type="entry name" value="AHAS_TPP"/>
</dbReference>
<dbReference type="InterPro" id="IPR012846">
    <property type="entry name" value="Acetolactate_synth_lsu"/>
</dbReference>
<keyword evidence="9 12" id="KW-0786">Thiamine pyrophosphate</keyword>
<dbReference type="InterPro" id="IPR045229">
    <property type="entry name" value="TPP_enz"/>
</dbReference>
<dbReference type="GO" id="GO:0018491">
    <property type="term" value="F:2-oxobutyrate synthase activity"/>
    <property type="evidence" value="ECO:0007669"/>
    <property type="project" value="UniProtKB-ARBA"/>
</dbReference>
<evidence type="ECO:0000256" key="11">
    <source>
        <dbReference type="ARBA" id="ARBA00048893"/>
    </source>
</evidence>
<keyword evidence="7 12" id="KW-0479">Metal-binding</keyword>
<dbReference type="GO" id="GO:0030976">
    <property type="term" value="F:thiamine pyrophosphate binding"/>
    <property type="evidence" value="ECO:0007669"/>
    <property type="project" value="UniProtKB-UniRule"/>
</dbReference>
<dbReference type="GO" id="GO:0050660">
    <property type="term" value="F:flavin adenine dinucleotide binding"/>
    <property type="evidence" value="ECO:0007669"/>
    <property type="project" value="InterPro"/>
</dbReference>
<dbReference type="UniPathway" id="UPA00049">
    <property type="reaction ID" value="UER00059"/>
</dbReference>
<evidence type="ECO:0000256" key="12">
    <source>
        <dbReference type="RuleBase" id="RU003591"/>
    </source>
</evidence>
<proteinExistence type="inferred from homology"/>
<evidence type="ECO:0000256" key="9">
    <source>
        <dbReference type="ARBA" id="ARBA00023052"/>
    </source>
</evidence>
<dbReference type="InterPro" id="IPR029061">
    <property type="entry name" value="THDP-binding"/>
</dbReference>
<dbReference type="PANTHER" id="PTHR18968:SF13">
    <property type="entry name" value="ACETOLACTATE SYNTHASE CATALYTIC SUBUNIT, MITOCHONDRIAL"/>
    <property type="match status" value="1"/>
</dbReference>
<evidence type="ECO:0000259" key="13">
    <source>
        <dbReference type="Pfam" id="PF00205"/>
    </source>
</evidence>
<dbReference type="NCBIfam" id="NF005039">
    <property type="entry name" value="PRK06456.1"/>
    <property type="match status" value="1"/>
</dbReference>
<evidence type="ECO:0000256" key="5">
    <source>
        <dbReference type="ARBA" id="ARBA00022605"/>
    </source>
</evidence>
<evidence type="ECO:0000259" key="14">
    <source>
        <dbReference type="Pfam" id="PF02775"/>
    </source>
</evidence>
<dbReference type="PROSITE" id="PS00187">
    <property type="entry name" value="TPP_ENZYMES"/>
    <property type="match status" value="1"/>
</dbReference>
<evidence type="ECO:0000256" key="6">
    <source>
        <dbReference type="ARBA" id="ARBA00022679"/>
    </source>
</evidence>
<reference evidence="16" key="1">
    <citation type="journal article" date="2020" name="mSystems">
        <title>Genome- and Community-Level Interaction Insights into Carbon Utilization and Element Cycling Functions of Hydrothermarchaeota in Hydrothermal Sediment.</title>
        <authorList>
            <person name="Zhou Z."/>
            <person name="Liu Y."/>
            <person name="Xu W."/>
            <person name="Pan J."/>
            <person name="Luo Z.H."/>
            <person name="Li M."/>
        </authorList>
    </citation>
    <scope>NUCLEOTIDE SEQUENCE [LARGE SCALE GENOMIC DNA]</scope>
    <source>
        <strain evidence="16">SpSt-732</strain>
    </source>
</reference>
<dbReference type="CDD" id="cd07035">
    <property type="entry name" value="TPP_PYR_POX_like"/>
    <property type="match status" value="1"/>
</dbReference>
<dbReference type="CDD" id="cd02015">
    <property type="entry name" value="TPP_AHAS"/>
    <property type="match status" value="1"/>
</dbReference>
<dbReference type="EC" id="2.2.1.6" evidence="12"/>
<comment type="cofactor">
    <cofactor evidence="12">
        <name>thiamine diphosphate</name>
        <dbReference type="ChEBI" id="CHEBI:58937"/>
    </cofactor>
    <text evidence="12">Binds 1 thiamine pyrophosphate per subunit.</text>
</comment>
<dbReference type="InterPro" id="IPR011766">
    <property type="entry name" value="TPP_enzyme_TPP-bd"/>
</dbReference>
<dbReference type="AlphaFoldDB" id="A0A7C4FEE9"/>
<dbReference type="PANTHER" id="PTHR18968">
    <property type="entry name" value="THIAMINE PYROPHOSPHATE ENZYMES"/>
    <property type="match status" value="1"/>
</dbReference>
<evidence type="ECO:0000256" key="2">
    <source>
        <dbReference type="ARBA" id="ARBA00005025"/>
    </source>
</evidence>
<comment type="pathway">
    <text evidence="1 12">Amino-acid biosynthesis; L-isoleucine biosynthesis; L-isoleucine from 2-oxobutanoate: step 1/4.</text>
</comment>
<protein>
    <recommendedName>
        <fullName evidence="12">Acetolactate synthase</fullName>
        <ecNumber evidence="12">2.2.1.6</ecNumber>
    </recommendedName>
</protein>
<comment type="pathway">
    <text evidence="2 12">Amino-acid biosynthesis; L-valine biosynthesis; L-valine from pyruvate: step 1/4.</text>
</comment>
<organism evidence="16">
    <name type="scientific">Ignisphaera aggregans</name>
    <dbReference type="NCBI Taxonomy" id="334771"/>
    <lineage>
        <taxon>Archaea</taxon>
        <taxon>Thermoproteota</taxon>
        <taxon>Thermoprotei</taxon>
        <taxon>Desulfurococcales</taxon>
        <taxon>Desulfurococcaceae</taxon>
        <taxon>Ignisphaera</taxon>
    </lineage>
</organism>
<comment type="subunit">
    <text evidence="4">Heterodimer composed of an alpha and a beta subunit.</text>
</comment>
<dbReference type="NCBIfam" id="TIGR00118">
    <property type="entry name" value="acolac_lg"/>
    <property type="match status" value="1"/>
</dbReference>
<evidence type="ECO:0000259" key="15">
    <source>
        <dbReference type="Pfam" id="PF02776"/>
    </source>
</evidence>
<dbReference type="Pfam" id="PF00205">
    <property type="entry name" value="TPP_enzyme_M"/>
    <property type="match status" value="1"/>
</dbReference>
<dbReference type="InterPro" id="IPR012000">
    <property type="entry name" value="Thiamin_PyroP_enz_cen_dom"/>
</dbReference>
<evidence type="ECO:0000256" key="3">
    <source>
        <dbReference type="ARBA" id="ARBA00007812"/>
    </source>
</evidence>
<evidence type="ECO:0000256" key="4">
    <source>
        <dbReference type="ARBA" id="ARBA00011631"/>
    </source>
</evidence>
<keyword evidence="6 12" id="KW-0808">Transferase</keyword>
<feature type="domain" description="Thiamine pyrophosphate enzyme N-terminal TPP-binding" evidence="15">
    <location>
        <begin position="1"/>
        <end position="117"/>
    </location>
</feature>
<dbReference type="InterPro" id="IPR000399">
    <property type="entry name" value="TPP-bd_CS"/>
</dbReference>
<comment type="catalytic activity">
    <reaction evidence="11">
        <text>a 2-oxocarboxylate + 2 oxidized [2Fe-2S]-[ferredoxin] + CoA = an acyl-CoA + 2 reduced [2Fe-2S]-[ferredoxin] + CO2 + H(+)</text>
        <dbReference type="Rhea" id="RHEA:42316"/>
        <dbReference type="Rhea" id="RHEA-COMP:10000"/>
        <dbReference type="Rhea" id="RHEA-COMP:10001"/>
        <dbReference type="ChEBI" id="CHEBI:15378"/>
        <dbReference type="ChEBI" id="CHEBI:16526"/>
        <dbReference type="ChEBI" id="CHEBI:33737"/>
        <dbReference type="ChEBI" id="CHEBI:33738"/>
        <dbReference type="ChEBI" id="CHEBI:35179"/>
        <dbReference type="ChEBI" id="CHEBI:57287"/>
        <dbReference type="ChEBI" id="CHEBI:58342"/>
        <dbReference type="EC" id="1.2.7.11"/>
    </reaction>
</comment>
<evidence type="ECO:0000313" key="16">
    <source>
        <dbReference type="EMBL" id="HGI87625.1"/>
    </source>
</evidence>
<dbReference type="SUPFAM" id="SSF52467">
    <property type="entry name" value="DHS-like NAD/FAD-binding domain"/>
    <property type="match status" value="1"/>
</dbReference>
<keyword evidence="10 12" id="KW-0100">Branched-chain amino acid biosynthesis</keyword>
<accession>A0A7C4FEE9</accession>
<dbReference type="GO" id="GO:0009097">
    <property type="term" value="P:isoleucine biosynthetic process"/>
    <property type="evidence" value="ECO:0007669"/>
    <property type="project" value="UniProtKB-UniPathway"/>
</dbReference>
<feature type="domain" description="Thiamine pyrophosphate enzyme TPP-binding" evidence="14">
    <location>
        <begin position="398"/>
        <end position="546"/>
    </location>
</feature>
<dbReference type="GO" id="GO:0009099">
    <property type="term" value="P:L-valine biosynthetic process"/>
    <property type="evidence" value="ECO:0007669"/>
    <property type="project" value="UniProtKB-UniPathway"/>
</dbReference>
<dbReference type="Pfam" id="PF02775">
    <property type="entry name" value="TPP_enzyme_C"/>
    <property type="match status" value="1"/>
</dbReference>
<dbReference type="GO" id="GO:0019164">
    <property type="term" value="F:pyruvate synthase activity"/>
    <property type="evidence" value="ECO:0007669"/>
    <property type="project" value="UniProtKB-ARBA"/>
</dbReference>
<dbReference type="FunFam" id="3.40.50.970:FF:000007">
    <property type="entry name" value="Acetolactate synthase"/>
    <property type="match status" value="1"/>
</dbReference>
<dbReference type="EMBL" id="DTFF01000040">
    <property type="protein sequence ID" value="HGI87625.1"/>
    <property type="molecule type" value="Genomic_DNA"/>
</dbReference>
<evidence type="ECO:0000256" key="1">
    <source>
        <dbReference type="ARBA" id="ARBA00004974"/>
    </source>
</evidence>
<gene>
    <name evidence="16" type="ORF">ENV14_04450</name>
</gene>